<dbReference type="Gene3D" id="3.20.20.30">
    <property type="entry name" value="Luciferase-like domain"/>
    <property type="match status" value="1"/>
</dbReference>
<dbReference type="InterPro" id="IPR051260">
    <property type="entry name" value="Diverse_substr_monoxygenases"/>
</dbReference>
<feature type="domain" description="Luciferase-like" evidence="6">
    <location>
        <begin position="31"/>
        <end position="395"/>
    </location>
</feature>
<evidence type="ECO:0000256" key="3">
    <source>
        <dbReference type="ARBA" id="ARBA00023002"/>
    </source>
</evidence>
<dbReference type="InterPro" id="IPR036661">
    <property type="entry name" value="Luciferase-like_sf"/>
</dbReference>
<evidence type="ECO:0000313" key="8">
    <source>
        <dbReference type="Proteomes" id="UP001291912"/>
    </source>
</evidence>
<evidence type="ECO:0000256" key="2">
    <source>
        <dbReference type="ARBA" id="ARBA00022643"/>
    </source>
</evidence>
<dbReference type="InterPro" id="IPR011251">
    <property type="entry name" value="Luciferase-like_dom"/>
</dbReference>
<reference evidence="7 8" key="1">
    <citation type="submission" date="2023-10" db="EMBL/GenBank/DDBJ databases">
        <title>Microbacterium xanthum sp. nov., isolated from seaweed.</title>
        <authorList>
            <person name="Lee S.D."/>
        </authorList>
    </citation>
    <scope>NUCLEOTIDE SEQUENCE [LARGE SCALE GENOMIC DNA]</scope>
    <source>
        <strain evidence="7 8">KCTC 19124</strain>
    </source>
</reference>
<dbReference type="RefSeq" id="WP_194423805.1">
    <property type="nucleotide sequence ID" value="NZ_BAAAPT010000001.1"/>
</dbReference>
<dbReference type="EMBL" id="JAWJYN010000001">
    <property type="protein sequence ID" value="MDZ8161161.1"/>
    <property type="molecule type" value="Genomic_DNA"/>
</dbReference>
<comment type="similarity">
    <text evidence="5">Belongs to the NtaA/SnaA/DszA monooxygenase family.</text>
</comment>
<proteinExistence type="inferred from homology"/>
<dbReference type="NCBIfam" id="TIGR03860">
    <property type="entry name" value="FMN_nitrolo"/>
    <property type="match status" value="1"/>
</dbReference>
<accession>A0ABU5N507</accession>
<protein>
    <submittedName>
        <fullName evidence="7">NtaA/DmoA family FMN-dependent monooxygenase</fullName>
        <ecNumber evidence="7">1.14.-.-</ecNumber>
    </submittedName>
</protein>
<keyword evidence="3 7" id="KW-0560">Oxidoreductase</keyword>
<comment type="caution">
    <text evidence="7">The sequence shown here is derived from an EMBL/GenBank/DDBJ whole genome shotgun (WGS) entry which is preliminary data.</text>
</comment>
<dbReference type="SUPFAM" id="SSF51679">
    <property type="entry name" value="Bacterial luciferase-like"/>
    <property type="match status" value="1"/>
</dbReference>
<dbReference type="PIRSF" id="PIRSF000337">
    <property type="entry name" value="NTA_MOA"/>
    <property type="match status" value="1"/>
</dbReference>
<dbReference type="EC" id="1.14.-.-" evidence="7"/>
<evidence type="ECO:0000313" key="7">
    <source>
        <dbReference type="EMBL" id="MDZ8161161.1"/>
    </source>
</evidence>
<dbReference type="InterPro" id="IPR016215">
    <property type="entry name" value="NTA_MOA"/>
</dbReference>
<organism evidence="7 8">
    <name type="scientific">Microbacterium aquimaris</name>
    <dbReference type="NCBI Taxonomy" id="459816"/>
    <lineage>
        <taxon>Bacteria</taxon>
        <taxon>Bacillati</taxon>
        <taxon>Actinomycetota</taxon>
        <taxon>Actinomycetes</taxon>
        <taxon>Micrococcales</taxon>
        <taxon>Microbacteriaceae</taxon>
        <taxon>Microbacterium</taxon>
    </lineage>
</organism>
<keyword evidence="2" id="KW-0288">FMN</keyword>
<dbReference type="PANTHER" id="PTHR30011:SF16">
    <property type="entry name" value="C2H2 FINGER DOMAIN TRANSCRIPTION FACTOR (EUROFUNG)-RELATED"/>
    <property type="match status" value="1"/>
</dbReference>
<dbReference type="GO" id="GO:0004497">
    <property type="term" value="F:monooxygenase activity"/>
    <property type="evidence" value="ECO:0007669"/>
    <property type="project" value="UniProtKB-KW"/>
</dbReference>
<dbReference type="Proteomes" id="UP001291912">
    <property type="component" value="Unassembled WGS sequence"/>
</dbReference>
<sequence>MTGMHVAFDLSFTHTEGRWARPGSWVGRAFPDVGMFQEIAVTAERAGMHLLFFGDGSGIPDTWRGSIDPAVEWGVQWPRQDMSPFIAAMAAATRDIGFGLTYSSTFMHPFYVARLLNSLDHVTAGRIAFNVVASSRSADAANYGFDQLLEHGLRYERMEEFIDVCQALWDSVPAEAIVMDRQTGRFADPTKVAAISHEGEFFRVKGPLSTMPSPQGRPVLVQAGNSPRGIAASAKFADVVFGFGGPLSSQQRHRRMLDEALVSEGRDPDAVGILWATQVIVGRTAEEASARRDAVLEYWSEDAVGAYISHNAGFDFSTVPDRIVLGELAESIRAAHATPGGLVGSLVDEFGAEHEMDRAEFFEHGWRSATGLDHSVIGTPEGIADALEENFAATGSRGGYMFTTPLATPSGLADIAELLVPELARRGALAPRTPGGLLRENLRA</sequence>
<gene>
    <name evidence="7" type="ORF">R2Q92_04880</name>
</gene>
<dbReference type="PANTHER" id="PTHR30011">
    <property type="entry name" value="ALKANESULFONATE MONOOXYGENASE-RELATED"/>
    <property type="match status" value="1"/>
</dbReference>
<keyword evidence="1" id="KW-0285">Flavoprotein</keyword>
<evidence type="ECO:0000256" key="1">
    <source>
        <dbReference type="ARBA" id="ARBA00022630"/>
    </source>
</evidence>
<evidence type="ECO:0000256" key="4">
    <source>
        <dbReference type="ARBA" id="ARBA00023033"/>
    </source>
</evidence>
<dbReference type="Pfam" id="PF00296">
    <property type="entry name" value="Bac_luciferase"/>
    <property type="match status" value="1"/>
</dbReference>
<evidence type="ECO:0000256" key="5">
    <source>
        <dbReference type="ARBA" id="ARBA00033748"/>
    </source>
</evidence>
<keyword evidence="8" id="KW-1185">Reference proteome</keyword>
<name>A0ABU5N507_9MICO</name>
<evidence type="ECO:0000259" key="6">
    <source>
        <dbReference type="Pfam" id="PF00296"/>
    </source>
</evidence>
<keyword evidence="4 7" id="KW-0503">Monooxygenase</keyword>